<organism evidence="1 2">
    <name type="scientific">Lactobacillus phage Lb338-1</name>
    <dbReference type="NCBI Taxonomy" id="2892342"/>
    <lineage>
        <taxon>Viruses</taxon>
        <taxon>Duplodnaviria</taxon>
        <taxon>Heunggongvirae</taxon>
        <taxon>Uroviricota</taxon>
        <taxon>Caudoviricetes</taxon>
        <taxon>Herelleviridae</taxon>
        <taxon>Mooreparkvirus</taxon>
        <taxon>Mooreparkvirus Lb3381</taxon>
    </lineage>
</organism>
<dbReference type="RefSeq" id="YP_002790762.1">
    <property type="nucleotide sequence ID" value="NC_012530.1"/>
</dbReference>
<protein>
    <submittedName>
        <fullName evidence="1">Uncharacterized protein</fullName>
    </submittedName>
</protein>
<dbReference type="Proteomes" id="UP000001878">
    <property type="component" value="Segment"/>
</dbReference>
<dbReference type="Gene3D" id="3.40.960.10">
    <property type="entry name" value="VSR Endonuclease"/>
    <property type="match status" value="1"/>
</dbReference>
<dbReference type="KEGG" id="vg:7750938"/>
<proteinExistence type="predicted"/>
<dbReference type="GeneID" id="7750938"/>
<evidence type="ECO:0000313" key="2">
    <source>
        <dbReference type="Proteomes" id="UP000001878"/>
    </source>
</evidence>
<reference evidence="1 2" key="1">
    <citation type="journal article" date="2009" name="Gene">
        <title>Genome of a virulent bacteriophage Lb338-1 that lyses the probiotic Lactobacillus paracasei cheese strain.</title>
        <authorList>
            <person name="Alemayehu D."/>
            <person name="Ross R.P."/>
            <person name="O'Sullivan O."/>
            <person name="Coffey A."/>
            <person name="Stanton C."/>
            <person name="Fitzgerald G.F."/>
            <person name="McAuliffe O."/>
        </authorList>
    </citation>
    <scope>NUCLEOTIDE SEQUENCE [LARGE SCALE GENOMIC DNA]</scope>
    <source>
        <strain evidence="1">Lb338-1</strain>
    </source>
</reference>
<sequence>MDILGIVFYLVRRNIMKKRKKQKGNYYLSNKYFDKYDKEHNYQDCHKSKPYIDPSYLAMKRKKEEQTKKKNDKIMLDNGLESKEELKVFQFLKSNHVKFKVRDPKFSVTNPKTGKQLTYAFSIPIAKVAIEVGANELSAYQHYKDSLKRHYAKEQGYSELEISYKDIENSTEYIKILNNLVMTYQEKLRILNNN</sequence>
<keyword evidence="2" id="KW-1185">Reference proteome</keyword>
<accession>C1KFJ3</accession>
<dbReference type="EMBL" id="FJ822135">
    <property type="protein sequence ID" value="ACO37004.1"/>
    <property type="molecule type" value="Genomic_DNA"/>
</dbReference>
<name>C1KFJ3_9CAUD</name>
<gene>
    <name evidence="1" type="ORF">lb338_phage_83</name>
</gene>
<evidence type="ECO:0000313" key="1">
    <source>
        <dbReference type="EMBL" id="ACO37004.1"/>
    </source>
</evidence>